<dbReference type="InterPro" id="IPR042524">
    <property type="entry name" value="Presenilin_C"/>
</dbReference>
<keyword evidence="1" id="KW-0378">Hydrolase</keyword>
<feature type="compositionally biased region" description="Low complexity" evidence="2">
    <location>
        <begin position="69"/>
        <end position="81"/>
    </location>
</feature>
<keyword evidence="1" id="KW-0914">Notch signaling pathway</keyword>
<evidence type="ECO:0000313" key="4">
    <source>
        <dbReference type="Proteomes" id="UP000288716"/>
    </source>
</evidence>
<dbReference type="AlphaFoldDB" id="A0A443S9M7"/>
<dbReference type="EC" id="3.4.23.-" evidence="1"/>
<dbReference type="GO" id="GO:0070765">
    <property type="term" value="C:gamma-secretase complex"/>
    <property type="evidence" value="ECO:0007669"/>
    <property type="project" value="TreeGrafter"/>
</dbReference>
<keyword evidence="1" id="KW-0645">Protease</keyword>
<feature type="non-terminal residue" evidence="3">
    <location>
        <position position="1"/>
    </location>
</feature>
<keyword evidence="1" id="KW-0256">Endoplasmic reticulum</keyword>
<keyword evidence="1" id="KW-0472">Membrane</keyword>
<dbReference type="PANTHER" id="PTHR10202:SF13">
    <property type="entry name" value="PRESENILIN HOMOLOG"/>
    <property type="match status" value="1"/>
</dbReference>
<comment type="caution">
    <text evidence="3">The sequence shown here is derived from an EMBL/GenBank/DDBJ whole genome shotgun (WGS) entry which is preliminary data.</text>
</comment>
<dbReference type="GO" id="GO:0034205">
    <property type="term" value="P:amyloid-beta formation"/>
    <property type="evidence" value="ECO:0007669"/>
    <property type="project" value="TreeGrafter"/>
</dbReference>
<feature type="region of interest" description="Disordered" evidence="2">
    <location>
        <begin position="58"/>
        <end position="86"/>
    </location>
</feature>
<organism evidence="3 4">
    <name type="scientific">Leptotrombidium deliense</name>
    <dbReference type="NCBI Taxonomy" id="299467"/>
    <lineage>
        <taxon>Eukaryota</taxon>
        <taxon>Metazoa</taxon>
        <taxon>Ecdysozoa</taxon>
        <taxon>Arthropoda</taxon>
        <taxon>Chelicerata</taxon>
        <taxon>Arachnida</taxon>
        <taxon>Acari</taxon>
        <taxon>Acariformes</taxon>
        <taxon>Trombidiformes</taxon>
        <taxon>Prostigmata</taxon>
        <taxon>Anystina</taxon>
        <taxon>Parasitengona</taxon>
        <taxon>Trombiculoidea</taxon>
        <taxon>Trombiculidae</taxon>
        <taxon>Leptotrombidium</taxon>
    </lineage>
</organism>
<reference evidence="3 4" key="1">
    <citation type="journal article" date="2018" name="Gigascience">
        <title>Genomes of trombidid mites reveal novel predicted allergens and laterally-transferred genes associated with secondary metabolism.</title>
        <authorList>
            <person name="Dong X."/>
            <person name="Chaisiri K."/>
            <person name="Xia D."/>
            <person name="Armstrong S.D."/>
            <person name="Fang Y."/>
            <person name="Donnelly M.J."/>
            <person name="Kadowaki T."/>
            <person name="McGarry J.W."/>
            <person name="Darby A.C."/>
            <person name="Makepeace B.L."/>
        </authorList>
    </citation>
    <scope>NUCLEOTIDE SEQUENCE [LARGE SCALE GENOMIC DNA]</scope>
    <source>
        <strain evidence="3">UoL-UT</strain>
    </source>
</reference>
<protein>
    <recommendedName>
        <fullName evidence="1">Presenilin</fullName>
        <ecNumber evidence="1">3.4.23.-</ecNumber>
    </recommendedName>
</protein>
<dbReference type="GO" id="GO:0006509">
    <property type="term" value="P:membrane protein ectodomain proteolysis"/>
    <property type="evidence" value="ECO:0007669"/>
    <property type="project" value="TreeGrafter"/>
</dbReference>
<dbReference type="GO" id="GO:0042500">
    <property type="term" value="F:aspartic endopeptidase activity, intramembrane cleaving"/>
    <property type="evidence" value="ECO:0007669"/>
    <property type="project" value="InterPro"/>
</dbReference>
<evidence type="ECO:0000313" key="3">
    <source>
        <dbReference type="EMBL" id="RWS24258.1"/>
    </source>
</evidence>
<comment type="subcellular location">
    <subcellularLocation>
        <location evidence="1">Endoplasmic reticulum membrane</location>
        <topology evidence="1">Multi-pass membrane protein</topology>
    </subcellularLocation>
    <subcellularLocation>
        <location evidence="1">Golgi apparatus membrane</location>
        <topology evidence="1">Multi-pass membrane protein</topology>
    </subcellularLocation>
</comment>
<dbReference type="PANTHER" id="PTHR10202">
    <property type="entry name" value="PRESENILIN"/>
    <property type="match status" value="1"/>
</dbReference>
<dbReference type="Gene3D" id="1.10.472.100">
    <property type="entry name" value="Presenilin"/>
    <property type="match status" value="1"/>
</dbReference>
<keyword evidence="1" id="KW-1133">Transmembrane helix</keyword>
<accession>A0A443S9M7</accession>
<name>A0A443S9M7_9ACAR</name>
<sequence>SVALVIVKSLPPWTAWVVLAFLVVWDLIAVLCPFGPLRLLIDMSKDRNENIQLKTNFKKPNYSIEKPQTNNSTPETESYSESSRDDEFFENFEENVARIQLGLGDFIFYSVLMGKVLV</sequence>
<evidence type="ECO:0000256" key="1">
    <source>
        <dbReference type="RuleBase" id="RU361148"/>
    </source>
</evidence>
<dbReference type="PRINTS" id="PR01072">
    <property type="entry name" value="PRESENILIN"/>
</dbReference>
<dbReference type="OrthoDB" id="6418340at2759"/>
<dbReference type="GO" id="GO:0005789">
    <property type="term" value="C:endoplasmic reticulum membrane"/>
    <property type="evidence" value="ECO:0007669"/>
    <property type="project" value="UniProtKB-SubCell"/>
</dbReference>
<dbReference type="GO" id="GO:0016485">
    <property type="term" value="P:protein processing"/>
    <property type="evidence" value="ECO:0007669"/>
    <property type="project" value="InterPro"/>
</dbReference>
<dbReference type="VEuPathDB" id="VectorBase:LDEU007781"/>
<dbReference type="EMBL" id="NCKV01005146">
    <property type="protein sequence ID" value="RWS24258.1"/>
    <property type="molecule type" value="Genomic_DNA"/>
</dbReference>
<dbReference type="Proteomes" id="UP000288716">
    <property type="component" value="Unassembled WGS sequence"/>
</dbReference>
<comment type="similarity">
    <text evidence="1">Belongs to the peptidase A22A family.</text>
</comment>
<feature type="transmembrane region" description="Helical" evidence="1">
    <location>
        <begin position="13"/>
        <end position="37"/>
    </location>
</feature>
<dbReference type="GO" id="GO:0007219">
    <property type="term" value="P:Notch signaling pathway"/>
    <property type="evidence" value="ECO:0007669"/>
    <property type="project" value="UniProtKB-KW"/>
</dbReference>
<comment type="domain">
    <text evidence="1">The PAL motif is required for normal active site conformation.</text>
</comment>
<dbReference type="GO" id="GO:0055074">
    <property type="term" value="P:calcium ion homeostasis"/>
    <property type="evidence" value="ECO:0007669"/>
    <property type="project" value="TreeGrafter"/>
</dbReference>
<keyword evidence="1" id="KW-0333">Golgi apparatus</keyword>
<dbReference type="InterPro" id="IPR001108">
    <property type="entry name" value="Peptidase_A22A"/>
</dbReference>
<dbReference type="Pfam" id="PF01080">
    <property type="entry name" value="Presenilin"/>
    <property type="match status" value="2"/>
</dbReference>
<proteinExistence type="inferred from homology"/>
<keyword evidence="1" id="KW-0812">Transmembrane</keyword>
<keyword evidence="4" id="KW-1185">Reference proteome</keyword>
<gene>
    <name evidence="3" type="ORF">B4U80_05381</name>
</gene>
<dbReference type="STRING" id="299467.A0A443S9M7"/>
<evidence type="ECO:0000256" key="2">
    <source>
        <dbReference type="SAM" id="MobiDB-lite"/>
    </source>
</evidence>
<comment type="subunit">
    <text evidence="1">Homodimer.</text>
</comment>
<comment type="function">
    <text evidence="1">Probable subunit of the gamma-secretase complex, an endoprotease complex that catalyzes the intramembrane cleavage of integral membrane proteins such as Notch receptors.</text>
</comment>
<dbReference type="GO" id="GO:0000139">
    <property type="term" value="C:Golgi membrane"/>
    <property type="evidence" value="ECO:0007669"/>
    <property type="project" value="UniProtKB-SubCell"/>
</dbReference>